<accession>A0A439D922</accession>
<dbReference type="Pfam" id="PF05729">
    <property type="entry name" value="NACHT"/>
    <property type="match status" value="1"/>
</dbReference>
<feature type="transmembrane region" description="Helical" evidence="2">
    <location>
        <begin position="17"/>
        <end position="35"/>
    </location>
</feature>
<gene>
    <name evidence="4" type="ORF">EKO27_g4211</name>
</gene>
<evidence type="ECO:0000256" key="1">
    <source>
        <dbReference type="SAM" id="MobiDB-lite"/>
    </source>
</evidence>
<keyword evidence="5" id="KW-1185">Reference proteome</keyword>
<evidence type="ECO:0000259" key="3">
    <source>
        <dbReference type="PROSITE" id="PS50837"/>
    </source>
</evidence>
<dbReference type="Gene3D" id="3.40.50.300">
    <property type="entry name" value="P-loop containing nucleotide triphosphate hydrolases"/>
    <property type="match status" value="1"/>
</dbReference>
<feature type="domain" description="NACHT" evidence="3">
    <location>
        <begin position="340"/>
        <end position="489"/>
    </location>
</feature>
<name>A0A439D922_9PEZI</name>
<dbReference type="Proteomes" id="UP000286045">
    <property type="component" value="Unassembled WGS sequence"/>
</dbReference>
<dbReference type="PANTHER" id="PTHR46844">
    <property type="entry name" value="SLR5058 PROTEIN"/>
    <property type="match status" value="1"/>
</dbReference>
<comment type="caution">
    <text evidence="4">The sequence shown here is derived from an EMBL/GenBank/DDBJ whole genome shotgun (WGS) entry which is preliminary data.</text>
</comment>
<dbReference type="EMBL" id="RYZI01000097">
    <property type="protein sequence ID" value="RWA10899.1"/>
    <property type="molecule type" value="Genomic_DNA"/>
</dbReference>
<evidence type="ECO:0000256" key="2">
    <source>
        <dbReference type="SAM" id="Phobius"/>
    </source>
</evidence>
<dbReference type="PANTHER" id="PTHR46844:SF1">
    <property type="entry name" value="SLR5058 PROTEIN"/>
    <property type="match status" value="1"/>
</dbReference>
<dbReference type="SUPFAM" id="SSF48371">
    <property type="entry name" value="ARM repeat"/>
    <property type="match status" value="1"/>
</dbReference>
<dbReference type="InterPro" id="IPR026003">
    <property type="entry name" value="Cohesin_HEAT"/>
</dbReference>
<dbReference type="PROSITE" id="PS50837">
    <property type="entry name" value="NACHT"/>
    <property type="match status" value="1"/>
</dbReference>
<dbReference type="STRING" id="363999.A0A439D922"/>
<sequence length="1372" mass="157178">MAAQVGLRGGSKMFSSIFNPVIWLTGGAVAYYFYISFCQPSRPSSAPSQQTPSSRSSQRAPSQGLTLIYPEHGSKIATDIDVIAIHGFDTDSSRTWEWEHDKSKDDKPEGNKPKDNVNWLKHKNMLRKEIPTARIFTCDWPAPLFESRDFFQKTIDEFARVLLNPLAEKECPSIAGATWGIVFLATPFKAFRAKYFPSFLTVFPKYNRQHSATLSFITSKISLDRSHVRMNKFEGPEDAGYKAVASAIKDLVDRVRDEQLVEKAKAEIRNTYCSGEALKIERLSGDKLPIDQCYINLAIVEKPNSEAESSSTTYSNRNEITLQKLFGSQNTVNGKMSVHRRLLIHGRAGVGKTTLCKKIVYEFIHHNLWRDVFDYVLWIPLRRLKEQARLNTAGYNLAHLFLHEYLRNTPERERLAEALETEFRSTKGDRFLFLLEGLDEAPQSSNSDMGRFLEELLSQTNVIVTSRPNAALPQTLQQQSYLRLETFGFSLSQINSYVRAAFKGEETHQIIQSFLDRNQIIRGLMCIPIQLDALCYTWDGFDNPENIAGKAVMPDTMTTIYLGIEQKLWKKDALDPNRLGKLQPGSVDWEILESIEDERHFLELFAFNGMYYDIINFEPTHRKAMFREYRPFLKDRTSLDGMLGRVSFMRSSDTPFRESTRNYHFIHLRFQEYFAARYIVRKWTESKPLEYFELTGQEKGETDPLQFLKRKKYNERYNVLWRFVAGLLNTHSKLPDFLQAIEADCDLLGPVHQRLVAHCLTEVSTEHLCRKNLEDELFRWVEFSCQTPTFRELAARLAISKAIVDKAVKQNNQAKVEFLDSLSRHQSLREESFWAAASCINNTSRRVRSAALGVFNNRRFTEQQLQALGKYLRDKEIIEALGAFIGHQLTNDHLRALEPFLEDPGDRGRRDEALKRLKNRKEEYPNDIRADIERYGCQLSTIKPYLSDGAKRQLALEQLRIQPTLSDDLLQAIAECLEDKDESIRSNALWLFHGRPGLSDDLLRAVKERLKDEDATIKSNALRVFEEFPNLSEDFLKAVTVCFKDESSWVRRNAIKVFASRPLFSTELHQAVAACLTDGDVSVRCAAMSALMGQPNLSMKLLSAVEECIKGMKSTRDKHEALRMFEIQPNLSDNILEPIATYLKYEDGDLRCKTISVFKGRPNLSDNILEAVAVFLKDENRYIRHEAINVLEGRPTLPDKALQTVAACFKEKDWLNGYHEIGVSRGWPTWPKALPVVIKEYLKDEDSAVQREAENLCLGRPILSEQLHSITAGLKQQDHRVREGVLRILSIHRDLSSDFLDAVVETLGDLGEAKQYALELLKGQLHLEGSHLDVGILLSRRALDKIGDVKSVYKFLSKTAFRKHNKLNILKK</sequence>
<dbReference type="InterPro" id="IPR011989">
    <property type="entry name" value="ARM-like"/>
</dbReference>
<keyword evidence="2" id="KW-0812">Transmembrane</keyword>
<dbReference type="Pfam" id="PF23238">
    <property type="entry name" value="DUF7068"/>
    <property type="match status" value="1"/>
</dbReference>
<feature type="region of interest" description="Disordered" evidence="1">
    <location>
        <begin position="96"/>
        <end position="116"/>
    </location>
</feature>
<feature type="compositionally biased region" description="Basic and acidic residues" evidence="1">
    <location>
        <begin position="96"/>
        <end position="115"/>
    </location>
</feature>
<dbReference type="InterPro" id="IPR027417">
    <property type="entry name" value="P-loop_NTPase"/>
</dbReference>
<dbReference type="InterPro" id="IPR007111">
    <property type="entry name" value="NACHT_NTPase"/>
</dbReference>
<evidence type="ECO:0000313" key="4">
    <source>
        <dbReference type="EMBL" id="RWA10899.1"/>
    </source>
</evidence>
<organism evidence="4 5">
    <name type="scientific">Xylaria grammica</name>
    <dbReference type="NCBI Taxonomy" id="363999"/>
    <lineage>
        <taxon>Eukaryota</taxon>
        <taxon>Fungi</taxon>
        <taxon>Dikarya</taxon>
        <taxon>Ascomycota</taxon>
        <taxon>Pezizomycotina</taxon>
        <taxon>Sordariomycetes</taxon>
        <taxon>Xylariomycetidae</taxon>
        <taxon>Xylariales</taxon>
        <taxon>Xylariaceae</taxon>
        <taxon>Xylaria</taxon>
    </lineage>
</organism>
<protein>
    <recommendedName>
        <fullName evidence="3">NACHT domain-containing protein</fullName>
    </recommendedName>
</protein>
<dbReference type="SUPFAM" id="SSF52540">
    <property type="entry name" value="P-loop containing nucleoside triphosphate hydrolases"/>
    <property type="match status" value="1"/>
</dbReference>
<dbReference type="Pfam" id="PF12765">
    <property type="entry name" value="Cohesin_HEAT"/>
    <property type="match status" value="1"/>
</dbReference>
<dbReference type="InterPro" id="IPR016024">
    <property type="entry name" value="ARM-type_fold"/>
</dbReference>
<dbReference type="Gene3D" id="1.25.10.10">
    <property type="entry name" value="Leucine-rich Repeat Variant"/>
    <property type="match status" value="2"/>
</dbReference>
<evidence type="ECO:0000313" key="5">
    <source>
        <dbReference type="Proteomes" id="UP000286045"/>
    </source>
</evidence>
<keyword evidence="2" id="KW-0472">Membrane</keyword>
<keyword evidence="2" id="KW-1133">Transmembrane helix</keyword>
<reference evidence="4 5" key="1">
    <citation type="submission" date="2018-12" db="EMBL/GenBank/DDBJ databases">
        <title>Draft genome sequence of Xylaria grammica IHI A82.</title>
        <authorList>
            <person name="Buettner E."/>
            <person name="Kellner H."/>
        </authorList>
    </citation>
    <scope>NUCLEOTIDE SEQUENCE [LARGE SCALE GENOMIC DNA]</scope>
    <source>
        <strain evidence="4 5">IHI A82</strain>
    </source>
</reference>
<dbReference type="InterPro" id="IPR055496">
    <property type="entry name" value="DUF7068"/>
</dbReference>
<proteinExistence type="predicted"/>